<dbReference type="PRINTS" id="PR00388">
    <property type="entry name" value="PDIESTERASE2"/>
</dbReference>
<evidence type="ECO:0000313" key="1">
    <source>
        <dbReference type="EMBL" id="KIM87643.1"/>
    </source>
</evidence>
<dbReference type="STRING" id="765440.A0A0C3BMF8"/>
<protein>
    <recommendedName>
        <fullName evidence="3">Cyclic-AMP phosphodiesterase</fullName>
    </recommendedName>
</protein>
<dbReference type="Gene3D" id="3.60.15.10">
    <property type="entry name" value="Ribonuclease Z/Hydroxyacylglutathione hydrolase-like"/>
    <property type="match status" value="1"/>
</dbReference>
<organism evidence="1 2">
    <name type="scientific">Piloderma croceum (strain F 1598)</name>
    <dbReference type="NCBI Taxonomy" id="765440"/>
    <lineage>
        <taxon>Eukaryota</taxon>
        <taxon>Fungi</taxon>
        <taxon>Dikarya</taxon>
        <taxon>Basidiomycota</taxon>
        <taxon>Agaricomycotina</taxon>
        <taxon>Agaricomycetes</taxon>
        <taxon>Agaricomycetidae</taxon>
        <taxon>Atheliales</taxon>
        <taxon>Atheliaceae</taxon>
        <taxon>Piloderma</taxon>
    </lineage>
</organism>
<keyword evidence="2" id="KW-1185">Reference proteome</keyword>
<dbReference type="InterPro" id="IPR000396">
    <property type="entry name" value="Pdiesterase2"/>
</dbReference>
<proteinExistence type="predicted"/>
<dbReference type="GO" id="GO:0004115">
    <property type="term" value="F:3',5'-cyclic-AMP phosphodiesterase activity"/>
    <property type="evidence" value="ECO:0007669"/>
    <property type="project" value="InterPro"/>
</dbReference>
<reference evidence="1 2" key="1">
    <citation type="submission" date="2014-04" db="EMBL/GenBank/DDBJ databases">
        <authorList>
            <consortium name="DOE Joint Genome Institute"/>
            <person name="Kuo A."/>
            <person name="Tarkka M."/>
            <person name="Buscot F."/>
            <person name="Kohler A."/>
            <person name="Nagy L.G."/>
            <person name="Floudas D."/>
            <person name="Copeland A."/>
            <person name="Barry K.W."/>
            <person name="Cichocki N."/>
            <person name="Veneault-Fourrey C."/>
            <person name="LaButti K."/>
            <person name="Lindquist E.A."/>
            <person name="Lipzen A."/>
            <person name="Lundell T."/>
            <person name="Morin E."/>
            <person name="Murat C."/>
            <person name="Sun H."/>
            <person name="Tunlid A."/>
            <person name="Henrissat B."/>
            <person name="Grigoriev I.V."/>
            <person name="Hibbett D.S."/>
            <person name="Martin F."/>
            <person name="Nordberg H.P."/>
            <person name="Cantor M.N."/>
            <person name="Hua S.X."/>
        </authorList>
    </citation>
    <scope>NUCLEOTIDE SEQUENCE [LARGE SCALE GENOMIC DNA]</scope>
    <source>
        <strain evidence="1 2">F 1598</strain>
    </source>
</reference>
<gene>
    <name evidence="1" type="ORF">PILCRDRAFT_63826</name>
</gene>
<name>A0A0C3BMF8_PILCF</name>
<reference evidence="2" key="2">
    <citation type="submission" date="2015-01" db="EMBL/GenBank/DDBJ databases">
        <title>Evolutionary Origins and Diversification of the Mycorrhizal Mutualists.</title>
        <authorList>
            <consortium name="DOE Joint Genome Institute"/>
            <consortium name="Mycorrhizal Genomics Consortium"/>
            <person name="Kohler A."/>
            <person name="Kuo A."/>
            <person name="Nagy L.G."/>
            <person name="Floudas D."/>
            <person name="Copeland A."/>
            <person name="Barry K.W."/>
            <person name="Cichocki N."/>
            <person name="Veneault-Fourrey C."/>
            <person name="LaButti K."/>
            <person name="Lindquist E.A."/>
            <person name="Lipzen A."/>
            <person name="Lundell T."/>
            <person name="Morin E."/>
            <person name="Murat C."/>
            <person name="Riley R."/>
            <person name="Ohm R."/>
            <person name="Sun H."/>
            <person name="Tunlid A."/>
            <person name="Henrissat B."/>
            <person name="Grigoriev I.V."/>
            <person name="Hibbett D.S."/>
            <person name="Martin F."/>
        </authorList>
    </citation>
    <scope>NUCLEOTIDE SEQUENCE [LARGE SCALE GENOMIC DNA]</scope>
    <source>
        <strain evidence="2">F 1598</strain>
    </source>
</reference>
<dbReference type="AlphaFoldDB" id="A0A0C3BMF8"/>
<dbReference type="PANTHER" id="PTHR28283:SF1">
    <property type="entry name" value="3',5'-CYCLIC-NUCLEOTIDE PHOSPHODIESTERASE 1"/>
    <property type="match status" value="1"/>
</dbReference>
<evidence type="ECO:0008006" key="3">
    <source>
        <dbReference type="Google" id="ProtNLM"/>
    </source>
</evidence>
<sequence>MPCFDMVVVGSGGGPDETNLSAYLIKPFHANWGDGIVALEAGSGMGALTQILKHTPDLFTSRLQDCNSAPGYSASAIYSFIRCFLITHAHLDHVNSLIISAGSLGGSRKRIFATEQTLHDLETVFADRIWPNLASWKEDDDSFRYLYTSLLTDDQYRNVATDISVRTMPISHGHNDTSGVYDSAAFFVRHDPSTREFLFFGDVSPDTLSPKPRTVNVWRAAAAKIPLTLSTIFIECSWPSGRADDLLYGHLSPIHLADELTVLATEVAMARKFVVKDLRNESGPTRKKSKSNPLSPESLYGALDGVRVFVIHCKDGHEVTYDRSINHIIADQVRALVAAKRLGADILAADQGMRIGASMILMHSI</sequence>
<dbReference type="GO" id="GO:0047555">
    <property type="term" value="F:3',5'-cyclic-GMP phosphodiesterase activity"/>
    <property type="evidence" value="ECO:0007669"/>
    <property type="project" value="TreeGrafter"/>
</dbReference>
<dbReference type="InterPro" id="IPR036866">
    <property type="entry name" value="RibonucZ/Hydroxyglut_hydro"/>
</dbReference>
<dbReference type="OrthoDB" id="258495at2759"/>
<dbReference type="GO" id="GO:0006198">
    <property type="term" value="P:cAMP catabolic process"/>
    <property type="evidence" value="ECO:0007669"/>
    <property type="project" value="InterPro"/>
</dbReference>
<dbReference type="EMBL" id="KN832979">
    <property type="protein sequence ID" value="KIM87643.1"/>
    <property type="molecule type" value="Genomic_DNA"/>
</dbReference>
<dbReference type="Pfam" id="PF02112">
    <property type="entry name" value="PDEase_II"/>
    <property type="match status" value="1"/>
</dbReference>
<dbReference type="HOGENOM" id="CLU_016658_0_0_1"/>
<dbReference type="Proteomes" id="UP000054166">
    <property type="component" value="Unassembled WGS sequence"/>
</dbReference>
<dbReference type="InParanoid" id="A0A0C3BMF8"/>
<accession>A0A0C3BMF8</accession>
<dbReference type="CDD" id="cd07735">
    <property type="entry name" value="class_II_PDE_MBL-fold"/>
    <property type="match status" value="1"/>
</dbReference>
<dbReference type="FunCoup" id="A0A0C3BMF8">
    <property type="interactions" value="45"/>
</dbReference>
<dbReference type="GO" id="GO:1902660">
    <property type="term" value="P:negative regulation of glucose mediated signaling pathway"/>
    <property type="evidence" value="ECO:0007669"/>
    <property type="project" value="TreeGrafter"/>
</dbReference>
<dbReference type="PANTHER" id="PTHR28283">
    <property type="entry name" value="3',5'-CYCLIC-NUCLEOTIDE PHOSPHODIESTERASE 1"/>
    <property type="match status" value="1"/>
</dbReference>
<dbReference type="SUPFAM" id="SSF56281">
    <property type="entry name" value="Metallo-hydrolase/oxidoreductase"/>
    <property type="match status" value="1"/>
</dbReference>
<evidence type="ECO:0000313" key="2">
    <source>
        <dbReference type="Proteomes" id="UP000054166"/>
    </source>
</evidence>